<protein>
    <recommendedName>
        <fullName evidence="3">Cytosolic protein</fullName>
    </recommendedName>
</protein>
<accession>A0A2M7Z4Z1</accession>
<comment type="caution">
    <text evidence="1">The sequence shown here is derived from an EMBL/GenBank/DDBJ whole genome shotgun (WGS) entry which is preliminary data.</text>
</comment>
<dbReference type="EMBL" id="PFVR01000070">
    <property type="protein sequence ID" value="PJA84157.1"/>
    <property type="molecule type" value="Genomic_DNA"/>
</dbReference>
<name>A0A2M7Z4Z1_9BACT</name>
<dbReference type="AlphaFoldDB" id="A0A2M7Z4Z1"/>
<organism evidence="1 2">
    <name type="scientific">Candidatus Nealsonbacteria bacterium CG_4_9_14_3_um_filter_37_13</name>
    <dbReference type="NCBI Taxonomy" id="1974695"/>
    <lineage>
        <taxon>Bacteria</taxon>
        <taxon>Candidatus Nealsoniibacteriota</taxon>
    </lineage>
</organism>
<proteinExistence type="predicted"/>
<evidence type="ECO:0000313" key="1">
    <source>
        <dbReference type="EMBL" id="PJA84157.1"/>
    </source>
</evidence>
<reference evidence="2" key="1">
    <citation type="submission" date="2017-09" db="EMBL/GenBank/DDBJ databases">
        <title>Depth-based differentiation of microbial function through sediment-hosted aquifers and enrichment of novel symbionts in the deep terrestrial subsurface.</title>
        <authorList>
            <person name="Probst A.J."/>
            <person name="Ladd B."/>
            <person name="Jarett J.K."/>
            <person name="Geller-Mcgrath D.E."/>
            <person name="Sieber C.M.K."/>
            <person name="Emerson J.B."/>
            <person name="Anantharaman K."/>
            <person name="Thomas B.C."/>
            <person name="Malmstrom R."/>
            <person name="Stieglmeier M."/>
            <person name="Klingl A."/>
            <person name="Woyke T."/>
            <person name="Ryan C.M."/>
            <person name="Banfield J.F."/>
        </authorList>
    </citation>
    <scope>NUCLEOTIDE SEQUENCE [LARGE SCALE GENOMIC DNA]</scope>
</reference>
<evidence type="ECO:0008006" key="3">
    <source>
        <dbReference type="Google" id="ProtNLM"/>
    </source>
</evidence>
<dbReference type="Pfam" id="PF20095">
    <property type="entry name" value="DUF6485"/>
    <property type="match status" value="1"/>
</dbReference>
<sequence>MAECKKIENLRDCPCTWPNCPRKGICCDCIRHHWQKGELPACFFSKEAEKTYDRSVENFIRDQK</sequence>
<evidence type="ECO:0000313" key="2">
    <source>
        <dbReference type="Proteomes" id="UP000231034"/>
    </source>
</evidence>
<dbReference type="Proteomes" id="UP000231034">
    <property type="component" value="Unassembled WGS sequence"/>
</dbReference>
<gene>
    <name evidence="1" type="ORF">CO145_02050</name>
</gene>